<dbReference type="EMBL" id="OZ021741">
    <property type="protein sequence ID" value="CAK9325784.1"/>
    <property type="molecule type" value="Genomic_DNA"/>
</dbReference>
<dbReference type="InterPro" id="IPR040359">
    <property type="entry name" value="GDU"/>
</dbReference>
<dbReference type="PANTHER" id="PTHR33228">
    <property type="entry name" value="PROTEIN GLUTAMINE DUMPER 4-RELATED"/>
    <property type="match status" value="1"/>
</dbReference>
<feature type="transmembrane region" description="Helical" evidence="8">
    <location>
        <begin position="24"/>
        <end position="43"/>
    </location>
</feature>
<evidence type="ECO:0000256" key="2">
    <source>
        <dbReference type="ARBA" id="ARBA00009977"/>
    </source>
</evidence>
<dbReference type="PANTHER" id="PTHR33228:SF77">
    <property type="entry name" value="PROTEIN GLUTAMINE DUMPER 2"/>
    <property type="match status" value="1"/>
</dbReference>
<evidence type="ECO:0000256" key="8">
    <source>
        <dbReference type="SAM" id="Phobius"/>
    </source>
</evidence>
<protein>
    <submittedName>
        <fullName evidence="9">Uncharacterized protein</fullName>
    </submittedName>
</protein>
<accession>A0ABP0YZ18</accession>
<comment type="similarity">
    <text evidence="2">Belongs to the GLUTAMINE DUMPER 1 (TC 9.B.60) family.</text>
</comment>
<reference evidence="9 10" key="1">
    <citation type="submission" date="2024-03" db="EMBL/GenBank/DDBJ databases">
        <authorList>
            <person name="Gkanogiannis A."/>
            <person name="Becerra Lopez-Lavalle L."/>
        </authorList>
    </citation>
    <scope>NUCLEOTIDE SEQUENCE [LARGE SCALE GENOMIC DNA]</scope>
</reference>
<keyword evidence="4 8" id="KW-0812">Transmembrane</keyword>
<evidence type="ECO:0000256" key="3">
    <source>
        <dbReference type="ARBA" id="ARBA00022448"/>
    </source>
</evidence>
<comment type="subcellular location">
    <subcellularLocation>
        <location evidence="1">Membrane</location>
        <topology evidence="1">Single-pass membrane protein</topology>
    </subcellularLocation>
</comment>
<keyword evidence="3" id="KW-0813">Transport</keyword>
<keyword evidence="6 8" id="KW-1133">Transmembrane helix</keyword>
<keyword evidence="5" id="KW-0029">Amino-acid transport</keyword>
<proteinExistence type="inferred from homology"/>
<evidence type="ECO:0000256" key="4">
    <source>
        <dbReference type="ARBA" id="ARBA00022692"/>
    </source>
</evidence>
<evidence type="ECO:0000313" key="10">
    <source>
        <dbReference type="Proteomes" id="UP001642487"/>
    </source>
</evidence>
<sequence>MVSESLISMEAAAPATPWHSPLPYLFGALAAVSILISFSLLMLGCSYCRKVSVSVLNGDDRAARAADVESGRGKGNDDRNLLPSPVFDDKILVIMAGEVSPIKLMGCREKAAAATAAAAEYGDG</sequence>
<organism evidence="9 10">
    <name type="scientific">Citrullus colocynthis</name>
    <name type="common">colocynth</name>
    <dbReference type="NCBI Taxonomy" id="252529"/>
    <lineage>
        <taxon>Eukaryota</taxon>
        <taxon>Viridiplantae</taxon>
        <taxon>Streptophyta</taxon>
        <taxon>Embryophyta</taxon>
        <taxon>Tracheophyta</taxon>
        <taxon>Spermatophyta</taxon>
        <taxon>Magnoliopsida</taxon>
        <taxon>eudicotyledons</taxon>
        <taxon>Gunneridae</taxon>
        <taxon>Pentapetalae</taxon>
        <taxon>rosids</taxon>
        <taxon>fabids</taxon>
        <taxon>Cucurbitales</taxon>
        <taxon>Cucurbitaceae</taxon>
        <taxon>Benincaseae</taxon>
        <taxon>Citrullus</taxon>
    </lineage>
</organism>
<evidence type="ECO:0000256" key="1">
    <source>
        <dbReference type="ARBA" id="ARBA00004167"/>
    </source>
</evidence>
<keyword evidence="7 8" id="KW-0472">Membrane</keyword>
<keyword evidence="10" id="KW-1185">Reference proteome</keyword>
<dbReference type="Proteomes" id="UP001642487">
    <property type="component" value="Chromosome 7"/>
</dbReference>
<evidence type="ECO:0000256" key="6">
    <source>
        <dbReference type="ARBA" id="ARBA00022989"/>
    </source>
</evidence>
<name>A0ABP0YZ18_9ROSI</name>
<evidence type="ECO:0000256" key="5">
    <source>
        <dbReference type="ARBA" id="ARBA00022970"/>
    </source>
</evidence>
<evidence type="ECO:0000256" key="7">
    <source>
        <dbReference type="ARBA" id="ARBA00023136"/>
    </source>
</evidence>
<gene>
    <name evidence="9" type="ORF">CITCOLO1_LOCUS18054</name>
</gene>
<evidence type="ECO:0000313" key="9">
    <source>
        <dbReference type="EMBL" id="CAK9325784.1"/>
    </source>
</evidence>